<name>A0AAN8HZJ8_CHAGU</name>
<accession>A0AAN8HZJ8</accession>
<evidence type="ECO:0000313" key="2">
    <source>
        <dbReference type="Proteomes" id="UP001331515"/>
    </source>
</evidence>
<comment type="caution">
    <text evidence="1">The sequence shown here is derived from an EMBL/GenBank/DDBJ whole genome shotgun (WGS) entry which is preliminary data.</text>
</comment>
<dbReference type="EMBL" id="JAURVH010001514">
    <property type="protein sequence ID" value="KAK5933563.1"/>
    <property type="molecule type" value="Genomic_DNA"/>
</dbReference>
<sequence length="74" mass="8456">MFWRDINRAPSSLRSENLNDRCVRRTLTHTLLLKSSAIERYSHVQSHCRAAISKHGADLCTHSAGQKPLAQWAR</sequence>
<gene>
    <name evidence="1" type="ORF">CgunFtcFv8_014034</name>
</gene>
<reference evidence="1 2" key="1">
    <citation type="journal article" date="2023" name="Mol. Biol. Evol.">
        <title>Genomics of Secondarily Temperate Adaptation in the Only Non-Antarctic Icefish.</title>
        <authorList>
            <person name="Rivera-Colon A.G."/>
            <person name="Rayamajhi N."/>
            <person name="Minhas B.F."/>
            <person name="Madrigal G."/>
            <person name="Bilyk K.T."/>
            <person name="Yoon V."/>
            <person name="Hune M."/>
            <person name="Gregory S."/>
            <person name="Cheng C.H.C."/>
            <person name="Catchen J.M."/>
        </authorList>
    </citation>
    <scope>NUCLEOTIDE SEQUENCE [LARGE SCALE GENOMIC DNA]</scope>
    <source>
        <tissue evidence="1">White muscle</tissue>
    </source>
</reference>
<keyword evidence="2" id="KW-1185">Reference proteome</keyword>
<dbReference type="AlphaFoldDB" id="A0AAN8HZJ8"/>
<evidence type="ECO:0000313" key="1">
    <source>
        <dbReference type="EMBL" id="KAK5933563.1"/>
    </source>
</evidence>
<protein>
    <submittedName>
        <fullName evidence="1">Uncharacterized protein</fullName>
    </submittedName>
</protein>
<proteinExistence type="predicted"/>
<organism evidence="1 2">
    <name type="scientific">Champsocephalus gunnari</name>
    <name type="common">Mackerel icefish</name>
    <dbReference type="NCBI Taxonomy" id="52237"/>
    <lineage>
        <taxon>Eukaryota</taxon>
        <taxon>Metazoa</taxon>
        <taxon>Chordata</taxon>
        <taxon>Craniata</taxon>
        <taxon>Vertebrata</taxon>
        <taxon>Euteleostomi</taxon>
        <taxon>Actinopterygii</taxon>
        <taxon>Neopterygii</taxon>
        <taxon>Teleostei</taxon>
        <taxon>Neoteleostei</taxon>
        <taxon>Acanthomorphata</taxon>
        <taxon>Eupercaria</taxon>
        <taxon>Perciformes</taxon>
        <taxon>Notothenioidei</taxon>
        <taxon>Channichthyidae</taxon>
        <taxon>Champsocephalus</taxon>
    </lineage>
</organism>
<dbReference type="Proteomes" id="UP001331515">
    <property type="component" value="Unassembled WGS sequence"/>
</dbReference>